<keyword evidence="5" id="KW-1185">Reference proteome</keyword>
<sequence length="487" mass="53592">MRSNVMIQQAPVLKYLSQDQMEDIHLCGLEILEHTGVQVYHQEALSLLKSAGACVEGTLVRIHEGLVKQALSTVPSRIALANRDGERCIFLEARRSYFGTGSCCPYTIDPFTGARRLGNKNDVANMAKVCDYLPNLDFVMSTNLVQDKYPEIGYIHEFDAMVRNTRKPIIMSLQDAQNCRDIIEMAEAVMGGPEELRKKPLLAVYSETTSPLRHAEDALGKVLVCAEKWVPIIHTVGQLSGATSPVTMAGALAQANAELLSVLVIHQLKQPGAPFLYGGTITPIDMRTMAHPYGAPEFHVFSAALTELGVDYYKIPVFSTGGCSDAKTFDEQAAAEATYSLLLSALAGGNLIHDIGFIDSGLTSSLAEIVFSNEIIELIKHVVRGLAWGQDELALDVIHRVGPGGHFLAEEHTLKYFRGIYAPQLLTRQSFDTWKNEGGKTLGNKVEDKVRQILQEYAPKQVAPDVDGKLKDLYQRYVAEAKKRHGH</sequence>
<keyword evidence="3" id="KW-0808">Transferase</keyword>
<protein>
    <recommendedName>
        <fullName evidence="6">Trimethylamine methyltransferase</fullName>
    </recommendedName>
</protein>
<evidence type="ECO:0000313" key="5">
    <source>
        <dbReference type="Proteomes" id="UP000323521"/>
    </source>
</evidence>
<proteinExistence type="inferred from homology"/>
<dbReference type="GO" id="GO:0008168">
    <property type="term" value="F:methyltransferase activity"/>
    <property type="evidence" value="ECO:0007669"/>
    <property type="project" value="UniProtKB-KW"/>
</dbReference>
<gene>
    <name evidence="4" type="ORF">DCMF_21695</name>
</gene>
<dbReference type="GO" id="GO:0032259">
    <property type="term" value="P:methylation"/>
    <property type="evidence" value="ECO:0007669"/>
    <property type="project" value="UniProtKB-KW"/>
</dbReference>
<dbReference type="Proteomes" id="UP000323521">
    <property type="component" value="Chromosome"/>
</dbReference>
<evidence type="ECO:0008006" key="6">
    <source>
        <dbReference type="Google" id="ProtNLM"/>
    </source>
</evidence>
<keyword evidence="2" id="KW-0489">Methyltransferase</keyword>
<dbReference type="AlphaFoldDB" id="A0A3G1KXA2"/>
<dbReference type="InterPro" id="IPR010426">
    <property type="entry name" value="MTTB_MeTrfase"/>
</dbReference>
<evidence type="ECO:0000256" key="2">
    <source>
        <dbReference type="ARBA" id="ARBA00022603"/>
    </source>
</evidence>
<reference evidence="4 5" key="1">
    <citation type="submission" date="2016-10" db="EMBL/GenBank/DDBJ databases">
        <title>Complete Genome Sequence of Peptococcaceae strain DCMF.</title>
        <authorList>
            <person name="Edwards R.J."/>
            <person name="Holland S.I."/>
            <person name="Deshpande N.P."/>
            <person name="Wong Y.K."/>
            <person name="Ertan H."/>
            <person name="Manefield M."/>
            <person name="Russell T.L."/>
            <person name="Lee M.J."/>
        </authorList>
    </citation>
    <scope>NUCLEOTIDE SEQUENCE [LARGE SCALE GENOMIC DNA]</scope>
    <source>
        <strain evidence="4 5">DCMF</strain>
    </source>
</reference>
<dbReference type="OrthoDB" id="5418352at2"/>
<organism evidence="4 5">
    <name type="scientific">Formimonas warabiya</name>
    <dbReference type="NCBI Taxonomy" id="1761012"/>
    <lineage>
        <taxon>Bacteria</taxon>
        <taxon>Bacillati</taxon>
        <taxon>Bacillota</taxon>
        <taxon>Clostridia</taxon>
        <taxon>Eubacteriales</taxon>
        <taxon>Peptococcaceae</taxon>
        <taxon>Candidatus Formimonas</taxon>
    </lineage>
</organism>
<accession>A0A3G1KXA2</accession>
<dbReference type="KEGG" id="fwa:DCMF_21695"/>
<dbReference type="Gene3D" id="3.20.20.480">
    <property type="entry name" value="Trimethylamine methyltransferase-like"/>
    <property type="match status" value="1"/>
</dbReference>
<name>A0A3G1KXA2_FORW1</name>
<dbReference type="Pfam" id="PF06253">
    <property type="entry name" value="MTTB"/>
    <property type="match status" value="1"/>
</dbReference>
<evidence type="ECO:0000256" key="3">
    <source>
        <dbReference type="ARBA" id="ARBA00022679"/>
    </source>
</evidence>
<comment type="similarity">
    <text evidence="1">Belongs to the trimethylamine methyltransferase family.</text>
</comment>
<dbReference type="RefSeq" id="WP_148136361.1">
    <property type="nucleotide sequence ID" value="NZ_CP017634.1"/>
</dbReference>
<evidence type="ECO:0000256" key="1">
    <source>
        <dbReference type="ARBA" id="ARBA00007137"/>
    </source>
</evidence>
<dbReference type="InterPro" id="IPR038601">
    <property type="entry name" value="MttB-like_sf"/>
</dbReference>
<evidence type="ECO:0000313" key="4">
    <source>
        <dbReference type="EMBL" id="ATW27027.1"/>
    </source>
</evidence>
<dbReference type="GO" id="GO:0015948">
    <property type="term" value="P:methanogenesis"/>
    <property type="evidence" value="ECO:0007669"/>
    <property type="project" value="InterPro"/>
</dbReference>
<dbReference type="EMBL" id="CP017634">
    <property type="protein sequence ID" value="ATW27027.1"/>
    <property type="molecule type" value="Genomic_DNA"/>
</dbReference>